<accession>A0ACC0UWE6</accession>
<gene>
    <name evidence="1" type="ORF">N3K66_006807</name>
</gene>
<keyword evidence="2" id="KW-1185">Reference proteome</keyword>
<comment type="caution">
    <text evidence="1">The sequence shown here is derived from an EMBL/GenBank/DDBJ whole genome shotgun (WGS) entry which is preliminary data.</text>
</comment>
<dbReference type="Proteomes" id="UP001163324">
    <property type="component" value="Chromosome 6"/>
</dbReference>
<organism evidence="1 2">
    <name type="scientific">Trichothecium roseum</name>
    <dbReference type="NCBI Taxonomy" id="47278"/>
    <lineage>
        <taxon>Eukaryota</taxon>
        <taxon>Fungi</taxon>
        <taxon>Dikarya</taxon>
        <taxon>Ascomycota</taxon>
        <taxon>Pezizomycotina</taxon>
        <taxon>Sordariomycetes</taxon>
        <taxon>Hypocreomycetidae</taxon>
        <taxon>Hypocreales</taxon>
        <taxon>Hypocreales incertae sedis</taxon>
        <taxon>Trichothecium</taxon>
    </lineage>
</organism>
<dbReference type="EMBL" id="CM047945">
    <property type="protein sequence ID" value="KAI9898447.1"/>
    <property type="molecule type" value="Genomic_DNA"/>
</dbReference>
<name>A0ACC0UWE6_9HYPO</name>
<reference evidence="1" key="1">
    <citation type="submission" date="2022-10" db="EMBL/GenBank/DDBJ databases">
        <title>Complete Genome of Trichothecium roseum strain YXFP-22015, a Plant Pathogen Isolated from Citrus.</title>
        <authorList>
            <person name="Wang Y."/>
            <person name="Zhu L."/>
        </authorList>
    </citation>
    <scope>NUCLEOTIDE SEQUENCE</scope>
    <source>
        <strain evidence="1">YXFP-22015</strain>
    </source>
</reference>
<protein>
    <submittedName>
        <fullName evidence="1">Uncharacterized protein</fullName>
    </submittedName>
</protein>
<evidence type="ECO:0000313" key="2">
    <source>
        <dbReference type="Proteomes" id="UP001163324"/>
    </source>
</evidence>
<proteinExistence type="predicted"/>
<evidence type="ECO:0000313" key="1">
    <source>
        <dbReference type="EMBL" id="KAI9898447.1"/>
    </source>
</evidence>
<sequence length="560" mass="62458">MKGTLSLLGVVLPAIGWAQETGNNPQWPRWCGKVYQPEYPSFDPGGWTVEPPELPDGPGLYVQFMPRYSLYLESETEGDFIVRAAISKWHGEAWPKLDTPSEAPPVQFTINLVSNNDVLATDNITVGTDAKVVSFDLTGLEPRFEPYEVALSSTASDGKPAVKATSEFMYLPEKESGSVTKLDNWKGGMVFRNSKTGGKFEPLLPYGFYASCDNFLCENNSISAIQEYWDLGLNGMVPLTTIWDSRPEFEFMDELGLKYMYDLRDYYQNLTETGAQVTAIKDFDALYAYWGTDEPDGWQHPFEAQVLSHQLIRSIDPYHPVSITLNCQNYYFDRYTEGADFIMEDAYPIGINSTFSKWGTPCNATYGDCGCDNCEGNVQDVPARLDDLYRYEEWLGRWPKTKVHNPQSFYGEGYWLREPTADEAVVMNALAFNHGAKAIVSWVWPTSDNLAGIHGEFATLVTASPVLDFVAGEAAQKVPIADLDLVDVALWNKDGEILLSVVNGGYDPVDGPVKVTLPEGVIPKAVKSNAWGDMLWELLADGIQAKDLKPMTAYMVFLET</sequence>